<gene>
    <name evidence="4" type="ORF">BpHYR1_051864</name>
</gene>
<accession>A0A3M7RFW6</accession>
<feature type="compositionally biased region" description="Polar residues" evidence="1">
    <location>
        <begin position="235"/>
        <end position="244"/>
    </location>
</feature>
<keyword evidence="2" id="KW-0812">Transmembrane</keyword>
<evidence type="ECO:0000256" key="1">
    <source>
        <dbReference type="SAM" id="MobiDB-lite"/>
    </source>
</evidence>
<feature type="transmembrane region" description="Helical" evidence="2">
    <location>
        <begin position="370"/>
        <end position="392"/>
    </location>
</feature>
<dbReference type="InterPro" id="IPR011993">
    <property type="entry name" value="PH-like_dom_sf"/>
</dbReference>
<name>A0A3M7RFW6_BRAPC</name>
<dbReference type="OrthoDB" id="10527595at2759"/>
<keyword evidence="5" id="KW-1185">Reference proteome</keyword>
<feature type="region of interest" description="Disordered" evidence="1">
    <location>
        <begin position="216"/>
        <end position="276"/>
    </location>
</feature>
<organism evidence="4 5">
    <name type="scientific">Brachionus plicatilis</name>
    <name type="common">Marine rotifer</name>
    <name type="synonym">Brachionus muelleri</name>
    <dbReference type="NCBI Taxonomy" id="10195"/>
    <lineage>
        <taxon>Eukaryota</taxon>
        <taxon>Metazoa</taxon>
        <taxon>Spiralia</taxon>
        <taxon>Gnathifera</taxon>
        <taxon>Rotifera</taxon>
        <taxon>Eurotatoria</taxon>
        <taxon>Monogononta</taxon>
        <taxon>Pseudotrocha</taxon>
        <taxon>Ploima</taxon>
        <taxon>Brachionidae</taxon>
        <taxon>Brachionus</taxon>
    </lineage>
</organism>
<evidence type="ECO:0000256" key="2">
    <source>
        <dbReference type="SAM" id="Phobius"/>
    </source>
</evidence>
<keyword evidence="2" id="KW-0472">Membrane</keyword>
<reference evidence="4 5" key="1">
    <citation type="journal article" date="2018" name="Sci. Rep.">
        <title>Genomic signatures of local adaptation to the degree of environmental predictability in rotifers.</title>
        <authorList>
            <person name="Franch-Gras L."/>
            <person name="Hahn C."/>
            <person name="Garcia-Roger E.M."/>
            <person name="Carmona M.J."/>
            <person name="Serra M."/>
            <person name="Gomez A."/>
        </authorList>
    </citation>
    <scope>NUCLEOTIDE SEQUENCE [LARGE SCALE GENOMIC DNA]</scope>
    <source>
        <strain evidence="4">HYR1</strain>
    </source>
</reference>
<proteinExistence type="predicted"/>
<feature type="compositionally biased region" description="Basic and acidic residues" evidence="1">
    <location>
        <begin position="222"/>
        <end position="234"/>
    </location>
</feature>
<feature type="domain" description="GRAM" evidence="3">
    <location>
        <begin position="87"/>
        <end position="167"/>
    </location>
</feature>
<keyword evidence="2" id="KW-1133">Transmembrane helix</keyword>
<dbReference type="InterPro" id="IPR004182">
    <property type="entry name" value="GRAM"/>
</dbReference>
<protein>
    <recommendedName>
        <fullName evidence="3">GRAM domain-containing protein</fullName>
    </recommendedName>
</protein>
<feature type="region of interest" description="Disordered" evidence="1">
    <location>
        <begin position="289"/>
        <end position="336"/>
    </location>
</feature>
<evidence type="ECO:0000313" key="4">
    <source>
        <dbReference type="EMBL" id="RNA22135.1"/>
    </source>
</evidence>
<dbReference type="Proteomes" id="UP000276133">
    <property type="component" value="Unassembled WGS sequence"/>
</dbReference>
<evidence type="ECO:0000259" key="3">
    <source>
        <dbReference type="Pfam" id="PF02893"/>
    </source>
</evidence>
<sequence>MSKQVSDQNSKSLTNLKEIDVNQLSDTKSKFDQLRQSLHLSREHENAPQITNLVNCSSETNLLEKVNGPVDEPKKSPEIFDSSLKYLAAYRCYYWSKNDNIRKGKIFLTSNELFFKCSRLPFVKLRLHFAEIINVVKIKNYKHKFETVVSIDTAFGSSYAFYKFRMPRTVVRTNILQLIEEYKRVSELGDLGPEHTHLLKFRKLGQPISNLKGVLRQSMHRQTSEEHAEQKADNKTSQSTGNQKQESRFKSLRRIKLDRSKSTDLNGQMESKKRSKYLKRQLGKVFAQKSYEQSSDEESEMKIEPESCSLASTLGSSEDETLDSNQATGTESDIDEQYDEIVEEHQIEIREETILVDNRQSENFTLKSNFYVTLFITFVSIVIFFILALNNFKKLSSIERKILELI</sequence>
<dbReference type="Pfam" id="PF02893">
    <property type="entry name" value="GRAM"/>
    <property type="match status" value="1"/>
</dbReference>
<dbReference type="Gene3D" id="2.30.29.30">
    <property type="entry name" value="Pleckstrin-homology domain (PH domain)/Phosphotyrosine-binding domain (PTB)"/>
    <property type="match status" value="1"/>
</dbReference>
<dbReference type="EMBL" id="REGN01003526">
    <property type="protein sequence ID" value="RNA22135.1"/>
    <property type="molecule type" value="Genomic_DNA"/>
</dbReference>
<evidence type="ECO:0000313" key="5">
    <source>
        <dbReference type="Proteomes" id="UP000276133"/>
    </source>
</evidence>
<feature type="compositionally biased region" description="Basic and acidic residues" evidence="1">
    <location>
        <begin position="245"/>
        <end position="262"/>
    </location>
</feature>
<dbReference type="AlphaFoldDB" id="A0A3M7RFW6"/>
<comment type="caution">
    <text evidence="4">The sequence shown here is derived from an EMBL/GenBank/DDBJ whole genome shotgun (WGS) entry which is preliminary data.</text>
</comment>